<feature type="region of interest" description="Disordered" evidence="1">
    <location>
        <begin position="1"/>
        <end position="28"/>
    </location>
</feature>
<evidence type="ECO:0000313" key="2">
    <source>
        <dbReference type="EMBL" id="CAD7582022.1"/>
    </source>
</evidence>
<name>A0A7R9JMF0_TIMCA</name>
<proteinExistence type="predicted"/>
<evidence type="ECO:0000256" key="1">
    <source>
        <dbReference type="SAM" id="MobiDB-lite"/>
    </source>
</evidence>
<reference evidence="2" key="1">
    <citation type="submission" date="2020-11" db="EMBL/GenBank/DDBJ databases">
        <authorList>
            <person name="Tran Van P."/>
        </authorList>
    </citation>
    <scope>NUCLEOTIDE SEQUENCE</scope>
</reference>
<dbReference type="AlphaFoldDB" id="A0A7R9JMF0"/>
<accession>A0A7R9JMF0</accession>
<protein>
    <submittedName>
        <fullName evidence="2">(California timema) hypothetical protein</fullName>
    </submittedName>
</protein>
<organism evidence="2">
    <name type="scientific">Timema californicum</name>
    <name type="common">California timema</name>
    <name type="synonym">Walking stick</name>
    <dbReference type="NCBI Taxonomy" id="61474"/>
    <lineage>
        <taxon>Eukaryota</taxon>
        <taxon>Metazoa</taxon>
        <taxon>Ecdysozoa</taxon>
        <taxon>Arthropoda</taxon>
        <taxon>Hexapoda</taxon>
        <taxon>Insecta</taxon>
        <taxon>Pterygota</taxon>
        <taxon>Neoptera</taxon>
        <taxon>Polyneoptera</taxon>
        <taxon>Phasmatodea</taxon>
        <taxon>Timematodea</taxon>
        <taxon>Timematoidea</taxon>
        <taxon>Timematidae</taxon>
        <taxon>Timema</taxon>
    </lineage>
</organism>
<gene>
    <name evidence="2" type="ORF">TCMB3V08_LOCUS14555</name>
</gene>
<feature type="compositionally biased region" description="Polar residues" evidence="1">
    <location>
        <begin position="9"/>
        <end position="28"/>
    </location>
</feature>
<sequence>MKPPVVYTLPTSSPTDTEAATPSSSPAR</sequence>
<dbReference type="EMBL" id="OE249199">
    <property type="protein sequence ID" value="CAD7582022.1"/>
    <property type="molecule type" value="Genomic_DNA"/>
</dbReference>